<gene>
    <name evidence="1" type="ORF">SAMN05421823_102336</name>
</gene>
<proteinExistence type="predicted"/>
<dbReference type="STRING" id="1075417.SAMN05421823_102336"/>
<dbReference type="Pfam" id="PF08889">
    <property type="entry name" value="WbqC"/>
    <property type="match status" value="1"/>
</dbReference>
<organism evidence="1 2">
    <name type="scientific">Catalinimonas alkaloidigena</name>
    <dbReference type="NCBI Taxonomy" id="1075417"/>
    <lineage>
        <taxon>Bacteria</taxon>
        <taxon>Pseudomonadati</taxon>
        <taxon>Bacteroidota</taxon>
        <taxon>Cytophagia</taxon>
        <taxon>Cytophagales</taxon>
        <taxon>Catalimonadaceae</taxon>
        <taxon>Catalinimonas</taxon>
    </lineage>
</organism>
<dbReference type="Proteomes" id="UP000198510">
    <property type="component" value="Unassembled WGS sequence"/>
</dbReference>
<evidence type="ECO:0000313" key="2">
    <source>
        <dbReference type="Proteomes" id="UP000198510"/>
    </source>
</evidence>
<sequence>MLPSDMTPPALPPPPGPLLTELHYFPCQAFFAALLRAEGELIIEAHETFQKQTYRNRCYIQGANQVLLLTVPVEKARKHVSIKDVRIDTTQRWRAQHWRAVQSAYGKSPFFEFFADEFERVFAKEWEWLYELNRFVLTQCLNLLGLSARITETEHWHADAKGVWDLRSAFQPGQTSSWRHFYQPVVYPQLFGEEFAENLSVLDLLCCEGPHALSLLKQSIRYRN</sequence>
<protein>
    <submittedName>
        <fullName evidence="1">WbqC-like protein family protein</fullName>
    </submittedName>
</protein>
<accession>A0A1G9AL08</accession>
<dbReference type="EMBL" id="FNFO01000002">
    <property type="protein sequence ID" value="SDK27923.1"/>
    <property type="molecule type" value="Genomic_DNA"/>
</dbReference>
<reference evidence="1 2" key="1">
    <citation type="submission" date="2016-10" db="EMBL/GenBank/DDBJ databases">
        <authorList>
            <person name="de Groot N.N."/>
        </authorList>
    </citation>
    <scope>NUCLEOTIDE SEQUENCE [LARGE SCALE GENOMIC DNA]</scope>
    <source>
        <strain evidence="1 2">DSM 25186</strain>
    </source>
</reference>
<keyword evidence="2" id="KW-1185">Reference proteome</keyword>
<dbReference type="InterPro" id="IPR014985">
    <property type="entry name" value="WbqC"/>
</dbReference>
<dbReference type="AlphaFoldDB" id="A0A1G9AL08"/>
<name>A0A1G9AL08_9BACT</name>
<evidence type="ECO:0000313" key="1">
    <source>
        <dbReference type="EMBL" id="SDK27923.1"/>
    </source>
</evidence>